<dbReference type="EMBL" id="QAID01000040">
    <property type="protein sequence ID" value="MDN4578896.1"/>
    <property type="molecule type" value="Genomic_DNA"/>
</dbReference>
<dbReference type="RefSeq" id="WP_301233385.1">
    <property type="nucleotide sequence ID" value="NZ_QAIC01000024.1"/>
</dbReference>
<dbReference type="Proteomes" id="UP001172788">
    <property type="component" value="Unassembled WGS sequence"/>
</dbReference>
<sequence length="113" mass="11091">MQGIKKAVGKGLAAVRAVSAVGLALATATTAHAASPSAGGSGMPWEGPLNTILTSIQGPVARFGIIAAIVITGMMMAFGEHGGGFKKFMGIAFGGSIVIGVVALVSTLFGATF</sequence>
<dbReference type="Pfam" id="PF04956">
    <property type="entry name" value="TrbC"/>
    <property type="match status" value="1"/>
</dbReference>
<feature type="transmembrane region" description="Helical" evidence="1">
    <location>
        <begin position="90"/>
        <end position="111"/>
    </location>
</feature>
<evidence type="ECO:0000313" key="6">
    <source>
        <dbReference type="Proteomes" id="UP001172791"/>
    </source>
</evidence>
<keyword evidence="1" id="KW-1133">Transmembrane helix</keyword>
<gene>
    <name evidence="3" type="ORF">DBA34_02030</name>
    <name evidence="4" type="ORF">DBB29_12300</name>
</gene>
<evidence type="ECO:0000313" key="5">
    <source>
        <dbReference type="Proteomes" id="UP001172788"/>
    </source>
</evidence>
<organism evidence="3 6">
    <name type="scientific">Pandoraea cepalis</name>
    <dbReference type="NCBI Taxonomy" id="2508294"/>
    <lineage>
        <taxon>Bacteria</taxon>
        <taxon>Pseudomonadati</taxon>
        <taxon>Pseudomonadota</taxon>
        <taxon>Betaproteobacteria</taxon>
        <taxon>Burkholderiales</taxon>
        <taxon>Burkholderiaceae</taxon>
        <taxon>Pandoraea</taxon>
    </lineage>
</organism>
<proteinExistence type="predicted"/>
<evidence type="ECO:0000256" key="2">
    <source>
        <dbReference type="SAM" id="SignalP"/>
    </source>
</evidence>
<keyword evidence="1" id="KW-0472">Membrane</keyword>
<keyword evidence="2" id="KW-0732">Signal</keyword>
<feature type="transmembrane region" description="Helical" evidence="1">
    <location>
        <begin position="57"/>
        <end position="78"/>
    </location>
</feature>
<feature type="chain" id="PRO_5043353157" evidence="2">
    <location>
        <begin position="34"/>
        <end position="113"/>
    </location>
</feature>
<dbReference type="InterPro" id="IPR007039">
    <property type="entry name" value="TrbC/VirB2"/>
</dbReference>
<feature type="signal peptide" evidence="2">
    <location>
        <begin position="1"/>
        <end position="33"/>
    </location>
</feature>
<evidence type="ECO:0000313" key="4">
    <source>
        <dbReference type="EMBL" id="MDN4578896.1"/>
    </source>
</evidence>
<evidence type="ECO:0000256" key="1">
    <source>
        <dbReference type="SAM" id="Phobius"/>
    </source>
</evidence>
<evidence type="ECO:0000313" key="3">
    <source>
        <dbReference type="EMBL" id="MDN4572050.1"/>
    </source>
</evidence>
<keyword evidence="1" id="KW-0812">Transmembrane</keyword>
<dbReference type="AlphaFoldDB" id="A0AAW7MH10"/>
<dbReference type="Proteomes" id="UP001172791">
    <property type="component" value="Unassembled WGS sequence"/>
</dbReference>
<protein>
    <submittedName>
        <fullName evidence="3">Conjugal transfer protein TrbC</fullName>
    </submittedName>
</protein>
<comment type="caution">
    <text evidence="3">The sequence shown here is derived from an EMBL/GenBank/DDBJ whole genome shotgun (WGS) entry which is preliminary data.</text>
</comment>
<accession>A0AAW7MH10</accession>
<keyword evidence="5" id="KW-1185">Reference proteome</keyword>
<dbReference type="EMBL" id="QAIC01000024">
    <property type="protein sequence ID" value="MDN4572050.1"/>
    <property type="molecule type" value="Genomic_DNA"/>
</dbReference>
<name>A0AAW7MH10_9BURK</name>
<reference evidence="3" key="1">
    <citation type="submission" date="2018-04" db="EMBL/GenBank/DDBJ databases">
        <authorList>
            <person name="Jy Z."/>
        </authorList>
    </citation>
    <scope>NUCLEOTIDE SEQUENCE</scope>
    <source>
        <strain evidence="4">AS13</strain>
        <strain evidence="3">LA18</strain>
    </source>
</reference>